<reference evidence="2 3" key="1">
    <citation type="submission" date="2024-04" db="EMBL/GenBank/DDBJ databases">
        <title>Phyllosticta paracitricarpa is synonymous to the EU quarantine fungus P. citricarpa based on phylogenomic analyses.</title>
        <authorList>
            <consortium name="Lawrence Berkeley National Laboratory"/>
            <person name="Van ingen-buijs V.A."/>
            <person name="Van westerhoven A.C."/>
            <person name="Haridas S."/>
            <person name="Skiadas P."/>
            <person name="Martin F."/>
            <person name="Groenewald J.Z."/>
            <person name="Crous P.W."/>
            <person name="Seidl M.F."/>
        </authorList>
    </citation>
    <scope>NUCLEOTIDE SEQUENCE [LARGE SCALE GENOMIC DNA]</scope>
    <source>
        <strain evidence="2 3">CPC 17464</strain>
    </source>
</reference>
<evidence type="ECO:0000256" key="1">
    <source>
        <dbReference type="SAM" id="Phobius"/>
    </source>
</evidence>
<feature type="transmembrane region" description="Helical" evidence="1">
    <location>
        <begin position="34"/>
        <end position="58"/>
    </location>
</feature>
<keyword evidence="1" id="KW-1133">Transmembrane helix</keyword>
<name>A0ABR1M1Y0_9PEZI</name>
<accession>A0ABR1M1Y0</accession>
<protein>
    <submittedName>
        <fullName evidence="2">Uncharacterized protein</fullName>
    </submittedName>
</protein>
<comment type="caution">
    <text evidence="2">The sequence shown here is derived from an EMBL/GenBank/DDBJ whole genome shotgun (WGS) entry which is preliminary data.</text>
</comment>
<dbReference type="EMBL" id="JBBPEH010000003">
    <property type="protein sequence ID" value="KAK7540780.1"/>
    <property type="molecule type" value="Genomic_DNA"/>
</dbReference>
<evidence type="ECO:0000313" key="3">
    <source>
        <dbReference type="Proteomes" id="UP001360953"/>
    </source>
</evidence>
<evidence type="ECO:0000313" key="2">
    <source>
        <dbReference type="EMBL" id="KAK7540780.1"/>
    </source>
</evidence>
<keyword evidence="1" id="KW-0812">Transmembrane</keyword>
<keyword evidence="1" id="KW-0472">Membrane</keyword>
<keyword evidence="3" id="KW-1185">Reference proteome</keyword>
<organism evidence="2 3">
    <name type="scientific">Phyllosticta citribraziliensis</name>
    <dbReference type="NCBI Taxonomy" id="989973"/>
    <lineage>
        <taxon>Eukaryota</taxon>
        <taxon>Fungi</taxon>
        <taxon>Dikarya</taxon>
        <taxon>Ascomycota</taxon>
        <taxon>Pezizomycotina</taxon>
        <taxon>Dothideomycetes</taxon>
        <taxon>Dothideomycetes incertae sedis</taxon>
        <taxon>Botryosphaeriales</taxon>
        <taxon>Phyllostictaceae</taxon>
        <taxon>Phyllosticta</taxon>
    </lineage>
</organism>
<proteinExistence type="predicted"/>
<sequence>MDTKLSACVCRAFALLLQKNGGASRSLLLESNQVLLATVPLSHLYSLLLLLFFPLLFLTPRTFPPHYPCTSRHAISSFICPTAQHSAAASLTQRISWKRSAGIRMSEEGVGAVRQSVRIMMAVGWVFPTSTPSCIPTHPSHPTSGAPRNPIWEAASPSPSLSYLAPVFLFWDGLLRLLAHFFFFFCPSLQPTCRGVHLTNMWDAVIA</sequence>
<dbReference type="Proteomes" id="UP001360953">
    <property type="component" value="Unassembled WGS sequence"/>
</dbReference>
<dbReference type="GeneID" id="92027731"/>
<dbReference type="RefSeq" id="XP_066657711.1">
    <property type="nucleotide sequence ID" value="XM_066794825.1"/>
</dbReference>
<gene>
    <name evidence="2" type="ORF">J3D65DRAFT_253026</name>
</gene>